<dbReference type="AlphaFoldDB" id="A0A438HUW3"/>
<accession>A0A438HUW3</accession>
<proteinExistence type="predicted"/>
<dbReference type="CDD" id="cd00303">
    <property type="entry name" value="retropepsin_like"/>
    <property type="match status" value="1"/>
</dbReference>
<evidence type="ECO:0000313" key="1">
    <source>
        <dbReference type="EMBL" id="RVW88246.1"/>
    </source>
</evidence>
<dbReference type="Gene3D" id="2.40.70.10">
    <property type="entry name" value="Acid Proteases"/>
    <property type="match status" value="1"/>
</dbReference>
<organism evidence="1 2">
    <name type="scientific">Vitis vinifera</name>
    <name type="common">Grape</name>
    <dbReference type="NCBI Taxonomy" id="29760"/>
    <lineage>
        <taxon>Eukaryota</taxon>
        <taxon>Viridiplantae</taxon>
        <taxon>Streptophyta</taxon>
        <taxon>Embryophyta</taxon>
        <taxon>Tracheophyta</taxon>
        <taxon>Spermatophyta</taxon>
        <taxon>Magnoliopsida</taxon>
        <taxon>eudicotyledons</taxon>
        <taxon>Gunneridae</taxon>
        <taxon>Pentapetalae</taxon>
        <taxon>rosids</taxon>
        <taxon>Vitales</taxon>
        <taxon>Vitaceae</taxon>
        <taxon>Viteae</taxon>
        <taxon>Vitis</taxon>
    </lineage>
</organism>
<dbReference type="Proteomes" id="UP000288805">
    <property type="component" value="Unassembled WGS sequence"/>
</dbReference>
<sequence length="103" mass="12068">MLRLPVIPTETFPVQVANEERLTCQGCYDKVRVELQGTKFYLTLFSLPLSGLDLILGVQWLEMLGSVVCNWKQLTMDFIWKIKTEGCKEWTCKPFRPLHQKKY</sequence>
<comment type="caution">
    <text evidence="1">The sequence shown here is derived from an EMBL/GenBank/DDBJ whole genome shotgun (WGS) entry which is preliminary data.</text>
</comment>
<reference evidence="1 2" key="1">
    <citation type="journal article" date="2018" name="PLoS Genet.">
        <title>Population sequencing reveals clonal diversity and ancestral inbreeding in the grapevine cultivar Chardonnay.</title>
        <authorList>
            <person name="Roach M.J."/>
            <person name="Johnson D.L."/>
            <person name="Bohlmann J."/>
            <person name="van Vuuren H.J."/>
            <person name="Jones S.J."/>
            <person name="Pretorius I.S."/>
            <person name="Schmidt S.A."/>
            <person name="Borneman A.R."/>
        </authorList>
    </citation>
    <scope>NUCLEOTIDE SEQUENCE [LARGE SCALE GENOMIC DNA]</scope>
    <source>
        <strain evidence="2">cv. Chardonnay</strain>
        <tissue evidence="1">Leaf</tissue>
    </source>
</reference>
<dbReference type="InterPro" id="IPR021109">
    <property type="entry name" value="Peptidase_aspartic_dom_sf"/>
</dbReference>
<dbReference type="EMBL" id="QGNW01000175">
    <property type="protein sequence ID" value="RVW88246.1"/>
    <property type="molecule type" value="Genomic_DNA"/>
</dbReference>
<dbReference type="Pfam" id="PF08284">
    <property type="entry name" value="RVP_2"/>
    <property type="match status" value="1"/>
</dbReference>
<protein>
    <submittedName>
        <fullName evidence="1">Uncharacterized protein</fullName>
    </submittedName>
</protein>
<evidence type="ECO:0000313" key="2">
    <source>
        <dbReference type="Proteomes" id="UP000288805"/>
    </source>
</evidence>
<name>A0A438HUW3_VITVI</name>
<gene>
    <name evidence="1" type="ORF">CK203_038642</name>
</gene>